<proteinExistence type="predicted"/>
<evidence type="ECO:0000313" key="2">
    <source>
        <dbReference type="EMBL" id="KFB10362.1"/>
    </source>
</evidence>
<reference evidence="2 3" key="1">
    <citation type="submission" date="2014-05" db="EMBL/GenBank/DDBJ databases">
        <title>Draft Genome Sequence of Nitratireductor basaltis Strain UMTGB225, A Marine Bacterium Isolated from Green Barrel Tunicate.</title>
        <authorList>
            <person name="Gan H.Y."/>
        </authorList>
    </citation>
    <scope>NUCLEOTIDE SEQUENCE [LARGE SCALE GENOMIC DNA]</scope>
    <source>
        <strain evidence="2 3">UMTGB225</strain>
    </source>
</reference>
<protein>
    <submittedName>
        <fullName evidence="2">Uncharacterized protein</fullName>
    </submittedName>
</protein>
<accession>A0A084UBM6</accession>
<organism evidence="2 3">
    <name type="scientific">Nitratireductor basaltis</name>
    <dbReference type="NCBI Taxonomy" id="472175"/>
    <lineage>
        <taxon>Bacteria</taxon>
        <taxon>Pseudomonadati</taxon>
        <taxon>Pseudomonadota</taxon>
        <taxon>Alphaproteobacteria</taxon>
        <taxon>Hyphomicrobiales</taxon>
        <taxon>Phyllobacteriaceae</taxon>
        <taxon>Nitratireductor</taxon>
    </lineage>
</organism>
<dbReference type="RefSeq" id="WP_036481085.1">
    <property type="nucleotide sequence ID" value="NZ_JMQM01000001.1"/>
</dbReference>
<gene>
    <name evidence="2" type="ORF">EL18_01393</name>
</gene>
<dbReference type="AlphaFoldDB" id="A0A084UBM6"/>
<sequence>MTLHDMNTNSRELLPTADRAAGAPVSRVPAATSTRTTRTNKVRSGAKTNKHQVIAYLQAHEGATAQDVAKALGTSVEYVRATATRNGLKLGRARSQNVTLKISESAFFALEEAAAKREITSLQLARQILQTVATENLVDAVLDDGRA</sequence>
<evidence type="ECO:0000256" key="1">
    <source>
        <dbReference type="SAM" id="MobiDB-lite"/>
    </source>
</evidence>
<feature type="compositionally biased region" description="Polar residues" evidence="1">
    <location>
        <begin position="1"/>
        <end position="11"/>
    </location>
</feature>
<feature type="region of interest" description="Disordered" evidence="1">
    <location>
        <begin position="1"/>
        <end position="40"/>
    </location>
</feature>
<dbReference type="STRING" id="472175.EL18_01393"/>
<comment type="caution">
    <text evidence="2">The sequence shown here is derived from an EMBL/GenBank/DDBJ whole genome shotgun (WGS) entry which is preliminary data.</text>
</comment>
<dbReference type="EMBL" id="JMQM01000001">
    <property type="protein sequence ID" value="KFB10362.1"/>
    <property type="molecule type" value="Genomic_DNA"/>
</dbReference>
<name>A0A084UBM6_9HYPH</name>
<evidence type="ECO:0000313" key="3">
    <source>
        <dbReference type="Proteomes" id="UP000053675"/>
    </source>
</evidence>
<dbReference type="PATRIC" id="fig|472175.3.peg.1408"/>
<dbReference type="Proteomes" id="UP000053675">
    <property type="component" value="Unassembled WGS sequence"/>
</dbReference>
<keyword evidence="3" id="KW-1185">Reference proteome</keyword>